<feature type="transmembrane region" description="Helical" evidence="1">
    <location>
        <begin position="56"/>
        <end position="77"/>
    </location>
</feature>
<reference evidence="3" key="1">
    <citation type="journal article" date="2018" name="Vet. Microbiol.">
        <title>Longitudinal study of Escherichia coli plasmid resistance to extended-spectrum cephalosporins in free-range broilers.</title>
        <authorList>
            <person name="Baron S."/>
            <person name="Le Devendec L."/>
            <person name="Touzain F."/>
            <person name="Jouy E."/>
            <person name="Lucas P."/>
            <person name="de Boisseson C."/>
            <person name="Larvor E."/>
            <person name="Kempf I."/>
        </authorList>
    </citation>
    <scope>NUCLEOTIDE SEQUENCE</scope>
    <source>
        <strain evidence="3">TCJ482-1</strain>
        <strain evidence="2">TCJ492-9</strain>
        <plasmid evidence="3">p482-1</plasmid>
        <plasmid evidence="2">p492-9</plasmid>
    </source>
</reference>
<name>A0A2R4AHL2_ECOLX</name>
<proteinExistence type="predicted"/>
<keyword evidence="1" id="KW-0472">Membrane</keyword>
<protein>
    <submittedName>
        <fullName evidence="3">Uncharacterized protein</fullName>
    </submittedName>
</protein>
<feature type="transmembrane region" description="Helical" evidence="1">
    <location>
        <begin position="31"/>
        <end position="50"/>
    </location>
</feature>
<sequence>MGIRNLTQRYMNGARAYAAWAASQAKAPFDLLVLGIGPVIVFGLVAHTLLAFLPTWAMYAAGALLVLAALPLALHVLREYALRYGRK</sequence>
<dbReference type="EMBL" id="MG692707">
    <property type="protein sequence ID" value="AVR63928.1"/>
    <property type="molecule type" value="Genomic_DNA"/>
</dbReference>
<geneLocation type="plasmid" evidence="2">
    <name>p492-9</name>
</geneLocation>
<dbReference type="EMBL" id="MG692717">
    <property type="protein sequence ID" value="AVR64139.1"/>
    <property type="molecule type" value="Genomic_DNA"/>
</dbReference>
<accession>A0A2R4AHL2</accession>
<geneLocation type="plasmid" evidence="3">
    <name>p482-1</name>
</geneLocation>
<keyword evidence="3" id="KW-0614">Plasmid</keyword>
<dbReference type="RefSeq" id="WP_011205797.1">
    <property type="nucleotide sequence ID" value="NZ_BGLU01000028.1"/>
</dbReference>
<evidence type="ECO:0000313" key="3">
    <source>
        <dbReference type="EMBL" id="AVR64139.1"/>
    </source>
</evidence>
<evidence type="ECO:0000313" key="2">
    <source>
        <dbReference type="EMBL" id="AVR63928.1"/>
    </source>
</evidence>
<keyword evidence="1" id="KW-0812">Transmembrane</keyword>
<keyword evidence="1" id="KW-1133">Transmembrane helix</keyword>
<organism evidence="3">
    <name type="scientific">Escherichia coli</name>
    <dbReference type="NCBI Taxonomy" id="562"/>
    <lineage>
        <taxon>Bacteria</taxon>
        <taxon>Pseudomonadati</taxon>
        <taxon>Pseudomonadota</taxon>
        <taxon>Gammaproteobacteria</taxon>
        <taxon>Enterobacterales</taxon>
        <taxon>Enterobacteriaceae</taxon>
        <taxon>Escherichia</taxon>
    </lineage>
</organism>
<gene>
    <name evidence="3" type="ORF">p482-1_00156</name>
    <name evidence="2" type="ORF">p492-9_00125</name>
</gene>
<dbReference type="AlphaFoldDB" id="A0A2R4AHL2"/>
<evidence type="ECO:0000256" key="1">
    <source>
        <dbReference type="SAM" id="Phobius"/>
    </source>
</evidence>